<dbReference type="RefSeq" id="XP_032811944.1">
    <property type="nucleotide sequence ID" value="XM_032956053.1"/>
</dbReference>
<feature type="compositionally biased region" description="Gly residues" evidence="1">
    <location>
        <begin position="140"/>
        <end position="158"/>
    </location>
</feature>
<dbReference type="Proteomes" id="UP001318040">
    <property type="component" value="Chromosome 17"/>
</dbReference>
<dbReference type="CTD" id="254170"/>
<sequence length="608" mass="63334">MAMALAPCGHRVDASALPCEIIVHVLSFLPPRDRLAASSVCSRWRACLFQPSLWPALRLRVGAVAAGGGGVSGGGGATSVVSAGGGVSGGAIGGGGGGDDALSGATFLSGRCGSFVRAFSLSFEHLARGGLESSSWDWDGGGGGVGGDGDGGSIGGNAGANTISNNTNNNNSSSSTAVGGGAGGCCSVTALLQSHVDGAAEVLRSLRSNRNLERLALLGDSVIDVAGSLQPIAGGTGPSAAIDPDGERTEELQSLVREILRNCKRLRSLSLAFMLEVATPELLPSLPETSLASLRHLALLRLHGGRLTPGPDADTSAVPLLRPLEAGRMRNLRCLALDLADFTAELAQALARRAESPGAVPLVRISLLLHHQHPRAGKSLESMPQDSDWSLLTAGNTALRVYLLAVGVGSDLLLRVLRPALPLERLHLDGCPGLSAAVLDLVSRQYGRTLAQAVLVREACEPASASSITQLFPDLSEGQHEDPLVLLAWKCNRLSRLTIHGYVMWADNLVAIARLRGACLRVLEVTEESLDFDPEAFLHVQMVIGDPPVLTTTTPATAGCSLDVMGALVDEVSMALGRPWSPTPPEQRLDVFNQPTWTFCREVESFGK</sequence>
<dbReference type="Gene3D" id="3.80.10.10">
    <property type="entry name" value="Ribonuclease Inhibitor"/>
    <property type="match status" value="1"/>
</dbReference>
<dbReference type="SUPFAM" id="SSF81383">
    <property type="entry name" value="F-box domain"/>
    <property type="match status" value="1"/>
</dbReference>
<dbReference type="InterPro" id="IPR001810">
    <property type="entry name" value="F-box_dom"/>
</dbReference>
<dbReference type="KEGG" id="pmrn:116943305"/>
<dbReference type="PROSITE" id="PS50181">
    <property type="entry name" value="FBOX"/>
    <property type="match status" value="1"/>
</dbReference>
<dbReference type="SUPFAM" id="SSF52047">
    <property type="entry name" value="RNI-like"/>
    <property type="match status" value="1"/>
</dbReference>
<dbReference type="SMART" id="SM00256">
    <property type="entry name" value="FBOX"/>
    <property type="match status" value="1"/>
</dbReference>
<proteinExistence type="predicted"/>
<accession>A0AAJ7T681</accession>
<dbReference type="Gene3D" id="1.20.1280.50">
    <property type="match status" value="1"/>
</dbReference>
<dbReference type="GeneID" id="116943305"/>
<keyword evidence="3" id="KW-1185">Reference proteome</keyword>
<gene>
    <name evidence="4" type="primary">FBXO33</name>
</gene>
<dbReference type="CDD" id="cd22104">
    <property type="entry name" value="F-box_FBXO33"/>
    <property type="match status" value="1"/>
</dbReference>
<evidence type="ECO:0000259" key="2">
    <source>
        <dbReference type="PROSITE" id="PS50181"/>
    </source>
</evidence>
<organism evidence="3 4">
    <name type="scientific">Petromyzon marinus</name>
    <name type="common">Sea lamprey</name>
    <dbReference type="NCBI Taxonomy" id="7757"/>
    <lineage>
        <taxon>Eukaryota</taxon>
        <taxon>Metazoa</taxon>
        <taxon>Chordata</taxon>
        <taxon>Craniata</taxon>
        <taxon>Vertebrata</taxon>
        <taxon>Cyclostomata</taxon>
        <taxon>Hyperoartia</taxon>
        <taxon>Petromyzontiformes</taxon>
        <taxon>Petromyzontidae</taxon>
        <taxon>Petromyzon</taxon>
    </lineage>
</organism>
<evidence type="ECO:0000313" key="4">
    <source>
        <dbReference type="RefSeq" id="XP_032811944.1"/>
    </source>
</evidence>
<dbReference type="InterPro" id="IPR032675">
    <property type="entry name" value="LRR_dom_sf"/>
</dbReference>
<reference evidence="4" key="1">
    <citation type="submission" date="2025-08" db="UniProtKB">
        <authorList>
            <consortium name="RefSeq"/>
        </authorList>
    </citation>
    <scope>IDENTIFICATION</scope>
    <source>
        <tissue evidence="4">Sperm</tissue>
    </source>
</reference>
<dbReference type="AlphaFoldDB" id="A0AAJ7T681"/>
<dbReference type="PANTHER" id="PTHR20933">
    <property type="entry name" value="F-BOX ONLY PROTEIN 33"/>
    <property type="match status" value="1"/>
</dbReference>
<feature type="region of interest" description="Disordered" evidence="1">
    <location>
        <begin position="140"/>
        <end position="160"/>
    </location>
</feature>
<evidence type="ECO:0000313" key="3">
    <source>
        <dbReference type="Proteomes" id="UP001318040"/>
    </source>
</evidence>
<dbReference type="Pfam" id="PF12937">
    <property type="entry name" value="F-box-like"/>
    <property type="match status" value="1"/>
</dbReference>
<evidence type="ECO:0000256" key="1">
    <source>
        <dbReference type="SAM" id="MobiDB-lite"/>
    </source>
</evidence>
<protein>
    <submittedName>
        <fullName evidence="4">F-box only protein 33</fullName>
    </submittedName>
</protein>
<feature type="domain" description="F-box" evidence="2">
    <location>
        <begin position="11"/>
        <end position="57"/>
    </location>
</feature>
<dbReference type="GO" id="GO:0031398">
    <property type="term" value="P:positive regulation of protein ubiquitination"/>
    <property type="evidence" value="ECO:0007669"/>
    <property type="project" value="TreeGrafter"/>
</dbReference>
<dbReference type="InterPro" id="IPR036047">
    <property type="entry name" value="F-box-like_dom_sf"/>
</dbReference>
<dbReference type="PANTHER" id="PTHR20933:SF3">
    <property type="entry name" value="F-BOX ONLY PROTEIN 33"/>
    <property type="match status" value="1"/>
</dbReference>
<name>A0AAJ7T681_PETMA</name>